<name>A0ABR4BD51_9LECA</name>
<sequence length="215" mass="24523">MALCSCCGAYKYISDILKSTHDYGYYCRKNRHQQEFAYRFNEYNPEDKQRVYPRFTQRIITVSSGKCFNYSMVGGPQNERDGNLSYEYTNGTFSGNFTIPGQIEAFNGTTYVYRGINTPQEAVLKRISMHMGVGPQISRPWRAIYLLQMSHYSKRCKPGAKRDVRIGSAWEVHFKEPGEVGANMAGFAIGVSTMARTNDQFKSIAWCLTSAFILK</sequence>
<evidence type="ECO:0000313" key="2">
    <source>
        <dbReference type="Proteomes" id="UP001590951"/>
    </source>
</evidence>
<dbReference type="Proteomes" id="UP001590951">
    <property type="component" value="Unassembled WGS sequence"/>
</dbReference>
<protein>
    <submittedName>
        <fullName evidence="1">Uncharacterized protein</fullName>
    </submittedName>
</protein>
<gene>
    <name evidence="1" type="ORF">ABVK25_005085</name>
</gene>
<comment type="caution">
    <text evidence="1">The sequence shown here is derived from an EMBL/GenBank/DDBJ whole genome shotgun (WGS) entry which is preliminary data.</text>
</comment>
<accession>A0ABR4BD51</accession>
<keyword evidence="2" id="KW-1185">Reference proteome</keyword>
<reference evidence="1 2" key="1">
    <citation type="submission" date="2024-09" db="EMBL/GenBank/DDBJ databases">
        <title>Rethinking Asexuality: The Enigmatic Case of Functional Sexual Genes in Lepraria (Stereocaulaceae).</title>
        <authorList>
            <person name="Doellman M."/>
            <person name="Sun Y."/>
            <person name="Barcenas-Pena A."/>
            <person name="Lumbsch H.T."/>
            <person name="Grewe F."/>
        </authorList>
    </citation>
    <scope>NUCLEOTIDE SEQUENCE [LARGE SCALE GENOMIC DNA]</scope>
    <source>
        <strain evidence="1 2">Grewe 0041</strain>
    </source>
</reference>
<organism evidence="1 2">
    <name type="scientific">Lepraria finkii</name>
    <dbReference type="NCBI Taxonomy" id="1340010"/>
    <lineage>
        <taxon>Eukaryota</taxon>
        <taxon>Fungi</taxon>
        <taxon>Dikarya</taxon>
        <taxon>Ascomycota</taxon>
        <taxon>Pezizomycotina</taxon>
        <taxon>Lecanoromycetes</taxon>
        <taxon>OSLEUM clade</taxon>
        <taxon>Lecanoromycetidae</taxon>
        <taxon>Lecanorales</taxon>
        <taxon>Lecanorineae</taxon>
        <taxon>Stereocaulaceae</taxon>
        <taxon>Lepraria</taxon>
    </lineage>
</organism>
<dbReference type="EMBL" id="JBHFEH010000014">
    <property type="protein sequence ID" value="KAL2054781.1"/>
    <property type="molecule type" value="Genomic_DNA"/>
</dbReference>
<evidence type="ECO:0000313" key="1">
    <source>
        <dbReference type="EMBL" id="KAL2054781.1"/>
    </source>
</evidence>
<proteinExistence type="predicted"/>